<reference evidence="2" key="1">
    <citation type="submission" date="2020-10" db="EMBL/GenBank/DDBJ databases">
        <title>Phylogeny of dyella-like bacteria.</title>
        <authorList>
            <person name="Fu J."/>
        </authorList>
    </citation>
    <scope>NUCLEOTIDE SEQUENCE</scope>
    <source>
        <strain evidence="2">DHOC52</strain>
    </source>
</reference>
<feature type="transmembrane region" description="Helical" evidence="1">
    <location>
        <begin position="6"/>
        <end position="26"/>
    </location>
</feature>
<proteinExistence type="predicted"/>
<evidence type="ECO:0000256" key="1">
    <source>
        <dbReference type="SAM" id="Phobius"/>
    </source>
</evidence>
<comment type="caution">
    <text evidence="2">The sequence shown here is derived from an EMBL/GenBank/DDBJ whole genome shotgun (WGS) entry which is preliminary data.</text>
</comment>
<protein>
    <submittedName>
        <fullName evidence="2">Uncharacterized protein</fullName>
    </submittedName>
</protein>
<evidence type="ECO:0000313" key="3">
    <source>
        <dbReference type="Proteomes" id="UP001430149"/>
    </source>
</evidence>
<gene>
    <name evidence="2" type="ORF">ISP19_11125</name>
</gene>
<feature type="transmembrane region" description="Helical" evidence="1">
    <location>
        <begin position="74"/>
        <end position="96"/>
    </location>
</feature>
<sequence>MDLSARHLAFHGSIVLLFGLLCGAPYGRAINRNAPAHIIHSWRVVHASLPIGAILMFAVAALLSSFAIAAQLKWFIAITLMVSAYAFCFSLPLAAMTGYRGLSTGGPLTAKLIFAGNMLGSIASLAASFTLVYASYVSL</sequence>
<keyword evidence="1" id="KW-0472">Membrane</keyword>
<name>A0ABS2K426_9GAMM</name>
<accession>A0ABS2K426</accession>
<dbReference type="Proteomes" id="UP001430149">
    <property type="component" value="Unassembled WGS sequence"/>
</dbReference>
<evidence type="ECO:0000313" key="2">
    <source>
        <dbReference type="EMBL" id="MBM7125919.1"/>
    </source>
</evidence>
<dbReference type="Pfam" id="PF26512">
    <property type="entry name" value="SOI"/>
    <property type="match status" value="1"/>
</dbReference>
<keyword evidence="1" id="KW-1133">Transmembrane helix</keyword>
<dbReference type="RefSeq" id="WP_204682011.1">
    <property type="nucleotide sequence ID" value="NZ_BSNR01000001.1"/>
</dbReference>
<keyword evidence="3" id="KW-1185">Reference proteome</keyword>
<organism evidence="2 3">
    <name type="scientific">Dyella flava</name>
    <dbReference type="NCBI Taxonomy" id="1920170"/>
    <lineage>
        <taxon>Bacteria</taxon>
        <taxon>Pseudomonadati</taxon>
        <taxon>Pseudomonadota</taxon>
        <taxon>Gammaproteobacteria</taxon>
        <taxon>Lysobacterales</taxon>
        <taxon>Rhodanobacteraceae</taxon>
        <taxon>Dyella</taxon>
    </lineage>
</organism>
<dbReference type="EMBL" id="JADIKE010000035">
    <property type="protein sequence ID" value="MBM7125919.1"/>
    <property type="molecule type" value="Genomic_DNA"/>
</dbReference>
<feature type="transmembrane region" description="Helical" evidence="1">
    <location>
        <begin position="108"/>
        <end position="136"/>
    </location>
</feature>
<keyword evidence="1" id="KW-0812">Transmembrane</keyword>
<feature type="transmembrane region" description="Helical" evidence="1">
    <location>
        <begin position="47"/>
        <end position="68"/>
    </location>
</feature>
<dbReference type="InterPro" id="IPR058965">
    <property type="entry name" value="SOI/HabA-like"/>
</dbReference>